<dbReference type="AlphaFoldDB" id="A0A919MTY1"/>
<sequence length="143" mass="15452">MKLIVSFEKWLFSGDSGGFFAFFTTPADYGAGSLETIGRAVTVAFWWIRTDAWLAWCRRYPGPARSALPKWGLAGGLAAIGIVALIGLSLWPATAMAFDYAVGWHSSAHRLDRTGLMLALAGGASAGLCVVLKLARRGRPLWY</sequence>
<feature type="transmembrane region" description="Helical" evidence="1">
    <location>
        <begin position="114"/>
        <end position="135"/>
    </location>
</feature>
<keyword evidence="1" id="KW-0812">Transmembrane</keyword>
<name>A0A919MTY1_9ACTN</name>
<comment type="caution">
    <text evidence="2">The sequence shown here is derived from an EMBL/GenBank/DDBJ whole genome shotgun (WGS) entry which is preliminary data.</text>
</comment>
<evidence type="ECO:0000256" key="1">
    <source>
        <dbReference type="SAM" id="Phobius"/>
    </source>
</evidence>
<dbReference type="Proteomes" id="UP000636960">
    <property type="component" value="Unassembled WGS sequence"/>
</dbReference>
<proteinExistence type="predicted"/>
<organism evidence="2 3">
    <name type="scientific">Paractinoplanes rishiriensis</name>
    <dbReference type="NCBI Taxonomy" id="1050105"/>
    <lineage>
        <taxon>Bacteria</taxon>
        <taxon>Bacillati</taxon>
        <taxon>Actinomycetota</taxon>
        <taxon>Actinomycetes</taxon>
        <taxon>Micromonosporales</taxon>
        <taxon>Micromonosporaceae</taxon>
        <taxon>Paractinoplanes</taxon>
    </lineage>
</organism>
<keyword evidence="1" id="KW-1133">Transmembrane helix</keyword>
<protein>
    <submittedName>
        <fullName evidence="2">Uncharacterized protein</fullName>
    </submittedName>
</protein>
<keyword evidence="1" id="KW-0472">Membrane</keyword>
<feature type="transmembrane region" description="Helical" evidence="1">
    <location>
        <begin position="71"/>
        <end position="94"/>
    </location>
</feature>
<evidence type="ECO:0000313" key="2">
    <source>
        <dbReference type="EMBL" id="GIE94764.1"/>
    </source>
</evidence>
<reference evidence="2" key="1">
    <citation type="submission" date="2021-01" db="EMBL/GenBank/DDBJ databases">
        <title>Whole genome shotgun sequence of Actinoplanes rishiriensis NBRC 108556.</title>
        <authorList>
            <person name="Komaki H."/>
            <person name="Tamura T."/>
        </authorList>
    </citation>
    <scope>NUCLEOTIDE SEQUENCE</scope>
    <source>
        <strain evidence="2">NBRC 108556</strain>
    </source>
</reference>
<accession>A0A919MTY1</accession>
<evidence type="ECO:0000313" key="3">
    <source>
        <dbReference type="Proteomes" id="UP000636960"/>
    </source>
</evidence>
<gene>
    <name evidence="2" type="ORF">Ari01nite_22290</name>
</gene>
<keyword evidence="3" id="KW-1185">Reference proteome</keyword>
<dbReference type="EMBL" id="BOMV01000018">
    <property type="protein sequence ID" value="GIE94764.1"/>
    <property type="molecule type" value="Genomic_DNA"/>
</dbReference>